<dbReference type="Gene3D" id="3.40.50.300">
    <property type="entry name" value="P-loop containing nucleotide triphosphate hydrolases"/>
    <property type="match status" value="1"/>
</dbReference>
<comment type="similarity">
    <text evidence="2">Belongs to the ABC transporter superfamily.</text>
</comment>
<dbReference type="InterPro" id="IPR050763">
    <property type="entry name" value="ABC_transporter_ATP-binding"/>
</dbReference>
<dbReference type="PANTHER" id="PTHR42711:SF5">
    <property type="entry name" value="ABC TRANSPORTER ATP-BINDING PROTEIN NATA"/>
    <property type="match status" value="1"/>
</dbReference>
<comment type="subcellular location">
    <subcellularLocation>
        <location evidence="1">Cell membrane</location>
        <topology evidence="1">Peripheral membrane protein</topology>
    </subcellularLocation>
</comment>
<evidence type="ECO:0000256" key="6">
    <source>
        <dbReference type="ARBA" id="ARBA00023251"/>
    </source>
</evidence>
<dbReference type="SMART" id="SM00382">
    <property type="entry name" value="AAA"/>
    <property type="match status" value="1"/>
</dbReference>
<keyword evidence="6" id="KW-0046">Antibiotic resistance</keyword>
<organism evidence="8 9">
    <name type="scientific">Amycolatopsis coloradensis</name>
    <dbReference type="NCBI Taxonomy" id="76021"/>
    <lineage>
        <taxon>Bacteria</taxon>
        <taxon>Bacillati</taxon>
        <taxon>Actinomycetota</taxon>
        <taxon>Actinomycetes</taxon>
        <taxon>Pseudonocardiales</taxon>
        <taxon>Pseudonocardiaceae</taxon>
        <taxon>Amycolatopsis</taxon>
    </lineage>
</organism>
<keyword evidence="4" id="KW-0547">Nucleotide-binding</keyword>
<dbReference type="InterPro" id="IPR003593">
    <property type="entry name" value="AAA+_ATPase"/>
</dbReference>
<proteinExistence type="inferred from homology"/>
<dbReference type="InterPro" id="IPR017871">
    <property type="entry name" value="ABC_transporter-like_CS"/>
</dbReference>
<dbReference type="EMBL" id="MQUQ01000021">
    <property type="protein sequence ID" value="OLZ45012.1"/>
    <property type="molecule type" value="Genomic_DNA"/>
</dbReference>
<dbReference type="PROSITE" id="PS00211">
    <property type="entry name" value="ABC_TRANSPORTER_1"/>
    <property type="match status" value="1"/>
</dbReference>
<dbReference type="RefSeq" id="WP_076167089.1">
    <property type="nucleotide sequence ID" value="NZ_JBEZVB010000027.1"/>
</dbReference>
<evidence type="ECO:0000256" key="4">
    <source>
        <dbReference type="ARBA" id="ARBA00022741"/>
    </source>
</evidence>
<dbReference type="STRING" id="76021.BS329_35265"/>
<dbReference type="Proteomes" id="UP000187486">
    <property type="component" value="Unassembled WGS sequence"/>
</dbReference>
<dbReference type="InterPro" id="IPR003439">
    <property type="entry name" value="ABC_transporter-like_ATP-bd"/>
</dbReference>
<dbReference type="SUPFAM" id="SSF52540">
    <property type="entry name" value="P-loop containing nucleoside triphosphate hydrolases"/>
    <property type="match status" value="1"/>
</dbReference>
<evidence type="ECO:0000256" key="1">
    <source>
        <dbReference type="ARBA" id="ARBA00004202"/>
    </source>
</evidence>
<dbReference type="PANTHER" id="PTHR42711">
    <property type="entry name" value="ABC TRANSPORTER ATP-BINDING PROTEIN"/>
    <property type="match status" value="1"/>
</dbReference>
<dbReference type="AlphaFoldDB" id="A0A1R0KH93"/>
<accession>A0A1R0KH93</accession>
<name>A0A1R0KH93_9PSEU</name>
<evidence type="ECO:0000256" key="5">
    <source>
        <dbReference type="ARBA" id="ARBA00022840"/>
    </source>
</evidence>
<feature type="domain" description="ABC transporter" evidence="7">
    <location>
        <begin position="5"/>
        <end position="235"/>
    </location>
</feature>
<evidence type="ECO:0000259" key="7">
    <source>
        <dbReference type="PROSITE" id="PS50893"/>
    </source>
</evidence>
<dbReference type="GO" id="GO:0005524">
    <property type="term" value="F:ATP binding"/>
    <property type="evidence" value="ECO:0007669"/>
    <property type="project" value="UniProtKB-KW"/>
</dbReference>
<evidence type="ECO:0000313" key="9">
    <source>
        <dbReference type="Proteomes" id="UP000187486"/>
    </source>
</evidence>
<reference evidence="8 9" key="1">
    <citation type="submission" date="2016-01" db="EMBL/GenBank/DDBJ databases">
        <title>Amycolatopsis coloradensis genome sequencing and assembly.</title>
        <authorList>
            <person name="Mayilraj S."/>
        </authorList>
    </citation>
    <scope>NUCLEOTIDE SEQUENCE [LARGE SCALE GENOMIC DNA]</scope>
    <source>
        <strain evidence="8 9">DSM 44225</strain>
    </source>
</reference>
<dbReference type="CDD" id="cd03263">
    <property type="entry name" value="ABC_subfamily_A"/>
    <property type="match status" value="1"/>
</dbReference>
<dbReference type="Pfam" id="PF00005">
    <property type="entry name" value="ABC_tran"/>
    <property type="match status" value="1"/>
</dbReference>
<protein>
    <submittedName>
        <fullName evidence="8">Multidrug ABC transporter ATP-binding protein</fullName>
    </submittedName>
</protein>
<comment type="caution">
    <text evidence="8">The sequence shown here is derived from an EMBL/GenBank/DDBJ whole genome shotgun (WGS) entry which is preliminary data.</text>
</comment>
<dbReference type="InterPro" id="IPR027417">
    <property type="entry name" value="P-loop_NTPase"/>
</dbReference>
<keyword evidence="9" id="KW-1185">Reference proteome</keyword>
<evidence type="ECO:0000256" key="3">
    <source>
        <dbReference type="ARBA" id="ARBA00022448"/>
    </source>
</evidence>
<evidence type="ECO:0000313" key="8">
    <source>
        <dbReference type="EMBL" id="OLZ45012.1"/>
    </source>
</evidence>
<dbReference type="GO" id="GO:0046677">
    <property type="term" value="P:response to antibiotic"/>
    <property type="evidence" value="ECO:0007669"/>
    <property type="project" value="UniProtKB-KW"/>
</dbReference>
<sequence length="302" mass="32627">MTPAVRLRAVVKTYGERAVVRGLDLEVRAGTCLGLLGPNGAGKSTLLRMLTGQTTADSGEIEVLGHPVPERARQVKARLGVVPQHDDLDGELSARQNLEFFARLGGVPRKRLTGVVDHALALTRLRDRAGDRVEKLSGGMRRRLQLARAVLGDPELLLLDEPTVGLDPQVRQELWELVDDLRSRGTSVVMTTHYIEEAARLADDVVVLRRGEIVATGTPAELLVEHAGAQAVEYLGDARRRAEVVEIAGRAGLPHRQTGMAVSVLRAEEVPPGVADELGPADVRRPTSLEDVFVVLTGESLT</sequence>
<dbReference type="OrthoDB" id="3452254at2"/>
<dbReference type="GO" id="GO:0005886">
    <property type="term" value="C:plasma membrane"/>
    <property type="evidence" value="ECO:0007669"/>
    <property type="project" value="UniProtKB-SubCell"/>
</dbReference>
<keyword evidence="5 8" id="KW-0067">ATP-binding</keyword>
<keyword evidence="3" id="KW-0813">Transport</keyword>
<dbReference type="GO" id="GO:0016887">
    <property type="term" value="F:ATP hydrolysis activity"/>
    <property type="evidence" value="ECO:0007669"/>
    <property type="project" value="InterPro"/>
</dbReference>
<gene>
    <name evidence="8" type="ORF">BS329_35265</name>
</gene>
<dbReference type="PROSITE" id="PS50893">
    <property type="entry name" value="ABC_TRANSPORTER_2"/>
    <property type="match status" value="1"/>
</dbReference>
<evidence type="ECO:0000256" key="2">
    <source>
        <dbReference type="ARBA" id="ARBA00005417"/>
    </source>
</evidence>